<dbReference type="InterPro" id="IPR048520">
    <property type="entry name" value="LarA_C"/>
</dbReference>
<organism evidence="3 4">
    <name type="scientific">Megasphaera hominis</name>
    <dbReference type="NCBI Taxonomy" id="159836"/>
    <lineage>
        <taxon>Bacteria</taxon>
        <taxon>Bacillati</taxon>
        <taxon>Bacillota</taxon>
        <taxon>Negativicutes</taxon>
        <taxon>Veillonellales</taxon>
        <taxon>Veillonellaceae</taxon>
        <taxon>Megasphaera</taxon>
    </lineage>
</organism>
<feature type="domain" description="Lactate racemase C-terminal" evidence="2">
    <location>
        <begin position="281"/>
        <end position="413"/>
    </location>
</feature>
<evidence type="ECO:0000313" key="3">
    <source>
        <dbReference type="EMBL" id="MBC3537293.1"/>
    </source>
</evidence>
<dbReference type="InterPro" id="IPR048068">
    <property type="entry name" value="LarA-like"/>
</dbReference>
<dbReference type="Pfam" id="PF21113">
    <property type="entry name" value="LarA_C"/>
    <property type="match status" value="1"/>
</dbReference>
<keyword evidence="4" id="KW-1185">Reference proteome</keyword>
<dbReference type="Proteomes" id="UP000606870">
    <property type="component" value="Unassembled WGS sequence"/>
</dbReference>
<evidence type="ECO:0000259" key="2">
    <source>
        <dbReference type="Pfam" id="PF21113"/>
    </source>
</evidence>
<name>A0ABR6VJM3_9FIRM</name>
<dbReference type="Gene3D" id="3.90.226.30">
    <property type="match status" value="1"/>
</dbReference>
<dbReference type="Gene3D" id="3.40.50.11440">
    <property type="match status" value="1"/>
</dbReference>
<sequence length="435" mass="47707">MKTYTFPYGTTNQHLSLDEEHVLLYLDSPQAKAVRDEEEAIRKSLYKPVSGRPLRECVKTGGTVVIVVSDITRPVHTDRMLRILVGELNLMGVQDEQITVLIALGTHRQQTREETEAVCGADMVRRLYIVQHDCHDESQLLSVGVTSRGNQVRINRLAVEADTLIVTGGISFHDMAGFGGGRKAILPGIAGYDTIMANHALALSDDEADGMNHNCDAGKLQGNPIHEDMMEGAAFVPPHFLLNLVFTASGSLYDVVSGTWDTAWQKGCEKLLALDGVPIPTQADVVIGSAGGYPKDINMYQATKAHMNAVFAVKPGGIMILAMACEDMYEPASFADWFFRDDLSQVLTEVKQHFTIPAFSAYKTRCIIRQLKAVIIVTEPQYFHVIRKSGQIPALSMDEAWGIARGLLTEDGKEASYTVTVMPYAASTLPLYTGK</sequence>
<dbReference type="InterPro" id="IPR043166">
    <property type="entry name" value="LarA-like_C"/>
</dbReference>
<reference evidence="3 4" key="1">
    <citation type="submission" date="2020-08" db="EMBL/GenBank/DDBJ databases">
        <authorList>
            <person name="Liu C."/>
            <person name="Sun Q."/>
        </authorList>
    </citation>
    <scope>NUCLEOTIDE SEQUENCE [LARGE SCALE GENOMIC DNA]</scope>
    <source>
        <strain evidence="3 4">NSJ-59</strain>
    </source>
</reference>
<dbReference type="InterPro" id="IPR047926">
    <property type="entry name" value="Ni_dep_LarA"/>
</dbReference>
<dbReference type="NCBIfam" id="NF033504">
    <property type="entry name" value="Ni_dep_LarA"/>
    <property type="match status" value="1"/>
</dbReference>
<accession>A0ABR6VJM3</accession>
<gene>
    <name evidence="3" type="primary">larA</name>
    <name evidence="3" type="ORF">H8J70_08515</name>
</gene>
<dbReference type="Pfam" id="PF09861">
    <property type="entry name" value="Lar_N"/>
    <property type="match status" value="1"/>
</dbReference>
<dbReference type="InterPro" id="IPR018657">
    <property type="entry name" value="LarA-like_N"/>
</dbReference>
<dbReference type="PANTHER" id="PTHR33171">
    <property type="entry name" value="LAR_N DOMAIN-CONTAINING PROTEIN"/>
    <property type="match status" value="1"/>
</dbReference>
<comment type="caution">
    <text evidence="3">The sequence shown here is derived from an EMBL/GenBank/DDBJ whole genome shotgun (WGS) entry which is preliminary data.</text>
</comment>
<protein>
    <submittedName>
        <fullName evidence="3">Nickel-dependent lactate racemase</fullName>
    </submittedName>
</protein>
<dbReference type="EMBL" id="JACOGK010000023">
    <property type="protein sequence ID" value="MBC3537293.1"/>
    <property type="molecule type" value="Genomic_DNA"/>
</dbReference>
<evidence type="ECO:0000259" key="1">
    <source>
        <dbReference type="Pfam" id="PF09861"/>
    </source>
</evidence>
<proteinExistence type="predicted"/>
<feature type="domain" description="LarA-like N-terminal" evidence="1">
    <location>
        <begin position="8"/>
        <end position="207"/>
    </location>
</feature>
<evidence type="ECO:0000313" key="4">
    <source>
        <dbReference type="Proteomes" id="UP000606870"/>
    </source>
</evidence>
<dbReference type="RefSeq" id="WP_186503564.1">
    <property type="nucleotide sequence ID" value="NZ_JACOGK010000023.1"/>
</dbReference>
<dbReference type="PANTHER" id="PTHR33171:SF17">
    <property type="entry name" value="LARA-LIKE N-TERMINAL DOMAIN-CONTAINING PROTEIN"/>
    <property type="match status" value="1"/>
</dbReference>